<keyword evidence="1" id="KW-1133">Transmembrane helix</keyword>
<keyword evidence="3" id="KW-1185">Reference proteome</keyword>
<dbReference type="Proteomes" id="UP000199079">
    <property type="component" value="Unassembled WGS sequence"/>
</dbReference>
<keyword evidence="1" id="KW-0472">Membrane</keyword>
<dbReference type="EMBL" id="FNPC01000022">
    <property type="protein sequence ID" value="SDY97885.1"/>
    <property type="molecule type" value="Genomic_DNA"/>
</dbReference>
<name>A0A1H3PAM6_9EURY</name>
<evidence type="ECO:0000313" key="2">
    <source>
        <dbReference type="EMBL" id="SDY97885.1"/>
    </source>
</evidence>
<protein>
    <submittedName>
        <fullName evidence="2">Uncharacterized protein</fullName>
    </submittedName>
</protein>
<organism evidence="2 3">
    <name type="scientific">Halopenitus persicus</name>
    <dbReference type="NCBI Taxonomy" id="1048396"/>
    <lineage>
        <taxon>Archaea</taxon>
        <taxon>Methanobacteriati</taxon>
        <taxon>Methanobacteriota</taxon>
        <taxon>Stenosarchaea group</taxon>
        <taxon>Halobacteria</taxon>
        <taxon>Halobacteriales</taxon>
        <taxon>Haloferacaceae</taxon>
        <taxon>Halopenitus</taxon>
    </lineage>
</organism>
<dbReference type="AlphaFoldDB" id="A0A1H3PAM6"/>
<feature type="transmembrane region" description="Helical" evidence="1">
    <location>
        <begin position="6"/>
        <end position="27"/>
    </location>
</feature>
<gene>
    <name evidence="2" type="ORF">SAMN05216564_1224</name>
</gene>
<evidence type="ECO:0000313" key="3">
    <source>
        <dbReference type="Proteomes" id="UP000199079"/>
    </source>
</evidence>
<reference evidence="3" key="1">
    <citation type="submission" date="2016-10" db="EMBL/GenBank/DDBJ databases">
        <authorList>
            <person name="Varghese N."/>
            <person name="Submissions S."/>
        </authorList>
    </citation>
    <scope>NUCLEOTIDE SEQUENCE [LARGE SCALE GENOMIC DNA]</scope>
    <source>
        <strain evidence="3">DC30,IBRC 10041,KCTC 4046</strain>
    </source>
</reference>
<accession>A0A1H3PAM6</accession>
<keyword evidence="1" id="KW-0812">Transmembrane</keyword>
<proteinExistence type="predicted"/>
<evidence type="ECO:0000256" key="1">
    <source>
        <dbReference type="SAM" id="Phobius"/>
    </source>
</evidence>
<sequence length="97" mass="11035">MKQHSWMIIVYTTGLIYLLKILTIVYLDGLLEREIQKFRSLVKRAISIATITEHYLPASTGSTTIMLGRKILRLGLDDLSPIFDLRNCLMTTSTMSS</sequence>